<accession>A0ABY7NRU6</accession>
<organism evidence="2 3">
    <name type="scientific">Sphingomonas abietis</name>
    <dbReference type="NCBI Taxonomy" id="3012344"/>
    <lineage>
        <taxon>Bacteria</taxon>
        <taxon>Pseudomonadati</taxon>
        <taxon>Pseudomonadota</taxon>
        <taxon>Alphaproteobacteria</taxon>
        <taxon>Sphingomonadales</taxon>
        <taxon>Sphingomonadaceae</taxon>
        <taxon>Sphingomonas</taxon>
    </lineage>
</organism>
<reference evidence="2 3" key="1">
    <citation type="submission" date="2022-12" db="EMBL/GenBank/DDBJ databases">
        <title>Sphingomonas abieness sp. nov., an endophytic bacterium isolated from Abies koreana.</title>
        <authorList>
            <person name="Jiang L."/>
            <person name="Lee J."/>
        </authorList>
    </citation>
    <scope>NUCLEOTIDE SEQUENCE [LARGE SCALE GENOMIC DNA]</scope>
    <source>
        <strain evidence="3">PAMB 00755</strain>
    </source>
</reference>
<keyword evidence="3" id="KW-1185">Reference proteome</keyword>
<sequence length="74" mass="8560">MARTGSPWRRLPDDHGKWYSVFRRHRRWVETGVFDAMRETLAEIAGRARSADRIDSAVVRAHHCAVGMKKGLNR</sequence>
<gene>
    <name evidence="2" type="ORF">PBT88_04335</name>
</gene>
<feature type="domain" description="Insertion element IS402-like" evidence="1">
    <location>
        <begin position="2"/>
        <end position="37"/>
    </location>
</feature>
<proteinExistence type="predicted"/>
<protein>
    <submittedName>
        <fullName evidence="2">Transposase</fullName>
    </submittedName>
</protein>
<dbReference type="PANTHER" id="PTHR46637:SF1">
    <property type="entry name" value="BLL5188 PROTEIN"/>
    <property type="match status" value="1"/>
</dbReference>
<evidence type="ECO:0000313" key="3">
    <source>
        <dbReference type="Proteomes" id="UP001210865"/>
    </source>
</evidence>
<dbReference type="PANTHER" id="PTHR46637">
    <property type="entry name" value="TIS1421-TRANSPOSASE PROTEIN A"/>
    <property type="match status" value="1"/>
</dbReference>
<dbReference type="RefSeq" id="WP_270078000.1">
    <property type="nucleotide sequence ID" value="NZ_CP115174.1"/>
</dbReference>
<dbReference type="InterPro" id="IPR052909">
    <property type="entry name" value="Transposase_6_like"/>
</dbReference>
<dbReference type="Proteomes" id="UP001210865">
    <property type="component" value="Chromosome"/>
</dbReference>
<dbReference type="Pfam" id="PF13340">
    <property type="entry name" value="DUF4096"/>
    <property type="match status" value="1"/>
</dbReference>
<dbReference type="InterPro" id="IPR025161">
    <property type="entry name" value="IS402-like_dom"/>
</dbReference>
<name>A0ABY7NRU6_9SPHN</name>
<evidence type="ECO:0000313" key="2">
    <source>
        <dbReference type="EMBL" id="WBO23368.1"/>
    </source>
</evidence>
<evidence type="ECO:0000259" key="1">
    <source>
        <dbReference type="Pfam" id="PF13340"/>
    </source>
</evidence>
<dbReference type="EMBL" id="CP115174">
    <property type="protein sequence ID" value="WBO23368.1"/>
    <property type="molecule type" value="Genomic_DNA"/>
</dbReference>